<proteinExistence type="predicted"/>
<dbReference type="EMBL" id="JAGPXC010000002">
    <property type="protein sequence ID" value="KAH6658306.1"/>
    <property type="molecule type" value="Genomic_DNA"/>
</dbReference>
<reference evidence="2" key="1">
    <citation type="journal article" date="2021" name="Nat. Commun.">
        <title>Genetic determinants of endophytism in the Arabidopsis root mycobiome.</title>
        <authorList>
            <person name="Mesny F."/>
            <person name="Miyauchi S."/>
            <person name="Thiergart T."/>
            <person name="Pickel B."/>
            <person name="Atanasova L."/>
            <person name="Karlsson M."/>
            <person name="Huettel B."/>
            <person name="Barry K.W."/>
            <person name="Haridas S."/>
            <person name="Chen C."/>
            <person name="Bauer D."/>
            <person name="Andreopoulos W."/>
            <person name="Pangilinan J."/>
            <person name="LaButti K."/>
            <person name="Riley R."/>
            <person name="Lipzen A."/>
            <person name="Clum A."/>
            <person name="Drula E."/>
            <person name="Henrissat B."/>
            <person name="Kohler A."/>
            <person name="Grigoriev I.V."/>
            <person name="Martin F.M."/>
            <person name="Hacquard S."/>
        </authorList>
    </citation>
    <scope>NUCLEOTIDE SEQUENCE</scope>
    <source>
        <strain evidence="2">MPI-SDFR-AT-0073</strain>
    </source>
</reference>
<protein>
    <submittedName>
        <fullName evidence="2">Uncharacterized protein</fullName>
    </submittedName>
</protein>
<gene>
    <name evidence="2" type="ORF">BKA67DRAFT_533462</name>
</gene>
<name>A0A9P8UUA8_9PEZI</name>
<dbReference type="GeneID" id="70128599"/>
<dbReference type="RefSeq" id="XP_045962540.1">
    <property type="nucleotide sequence ID" value="XM_046099707.1"/>
</dbReference>
<keyword evidence="3" id="KW-1185">Reference proteome</keyword>
<dbReference type="Proteomes" id="UP000758603">
    <property type="component" value="Unassembled WGS sequence"/>
</dbReference>
<feature type="region of interest" description="Disordered" evidence="1">
    <location>
        <begin position="81"/>
        <end position="110"/>
    </location>
</feature>
<sequence>MECDFLTITPRMRKNSVCHFRVSGQYQRASKHKIDAMYRGRCQLPETGIGPRLPPPGQVTEVEGAARRYSRLLKSRIGLVVDPDQTKESEDDGATGTPRQRLQARMRAPEETVTMTCHNETTPIWRRSWKAQPFKASSSTGGWSSTCLLVRNRPSPFARQRNNPWYID</sequence>
<accession>A0A9P8UUA8</accession>
<comment type="caution">
    <text evidence="2">The sequence shown here is derived from an EMBL/GenBank/DDBJ whole genome shotgun (WGS) entry which is preliminary data.</text>
</comment>
<dbReference type="AlphaFoldDB" id="A0A9P8UUA8"/>
<evidence type="ECO:0000313" key="2">
    <source>
        <dbReference type="EMBL" id="KAH6658306.1"/>
    </source>
</evidence>
<evidence type="ECO:0000256" key="1">
    <source>
        <dbReference type="SAM" id="MobiDB-lite"/>
    </source>
</evidence>
<evidence type="ECO:0000313" key="3">
    <source>
        <dbReference type="Proteomes" id="UP000758603"/>
    </source>
</evidence>
<organism evidence="2 3">
    <name type="scientific">Truncatella angustata</name>
    <dbReference type="NCBI Taxonomy" id="152316"/>
    <lineage>
        <taxon>Eukaryota</taxon>
        <taxon>Fungi</taxon>
        <taxon>Dikarya</taxon>
        <taxon>Ascomycota</taxon>
        <taxon>Pezizomycotina</taxon>
        <taxon>Sordariomycetes</taxon>
        <taxon>Xylariomycetidae</taxon>
        <taxon>Amphisphaeriales</taxon>
        <taxon>Sporocadaceae</taxon>
        <taxon>Truncatella</taxon>
    </lineage>
</organism>